<accession>A0ABU0A0N0</accession>
<comment type="caution">
    <text evidence="6">The sequence shown here is derived from an EMBL/GenBank/DDBJ whole genome shotgun (WGS) entry which is preliminary data.</text>
</comment>
<keyword evidence="3" id="KW-0061">Asparagine biosynthesis</keyword>
<evidence type="ECO:0000259" key="5">
    <source>
        <dbReference type="Pfam" id="PF00733"/>
    </source>
</evidence>
<keyword evidence="6" id="KW-0436">Ligase</keyword>
<dbReference type="PANTHER" id="PTHR43284:SF1">
    <property type="entry name" value="ASPARAGINE SYNTHETASE"/>
    <property type="match status" value="1"/>
</dbReference>
<keyword evidence="3" id="KW-0028">Amino-acid biosynthesis</keyword>
<evidence type="ECO:0000256" key="3">
    <source>
        <dbReference type="ARBA" id="ARBA00022888"/>
    </source>
</evidence>
<evidence type="ECO:0000313" key="7">
    <source>
        <dbReference type="Proteomes" id="UP001230005"/>
    </source>
</evidence>
<dbReference type="InterPro" id="IPR014729">
    <property type="entry name" value="Rossmann-like_a/b/a_fold"/>
</dbReference>
<evidence type="ECO:0000256" key="2">
    <source>
        <dbReference type="ARBA" id="ARBA00012737"/>
    </source>
</evidence>
<protein>
    <recommendedName>
        <fullName evidence="2">asparagine synthase (glutamine-hydrolyzing)</fullName>
        <ecNumber evidence="2">6.3.5.4</ecNumber>
    </recommendedName>
</protein>
<comment type="catalytic activity">
    <reaction evidence="4">
        <text>L-aspartate + L-glutamine + ATP + H2O = L-asparagine + L-glutamate + AMP + diphosphate + H(+)</text>
        <dbReference type="Rhea" id="RHEA:12228"/>
        <dbReference type="ChEBI" id="CHEBI:15377"/>
        <dbReference type="ChEBI" id="CHEBI:15378"/>
        <dbReference type="ChEBI" id="CHEBI:29985"/>
        <dbReference type="ChEBI" id="CHEBI:29991"/>
        <dbReference type="ChEBI" id="CHEBI:30616"/>
        <dbReference type="ChEBI" id="CHEBI:33019"/>
        <dbReference type="ChEBI" id="CHEBI:58048"/>
        <dbReference type="ChEBI" id="CHEBI:58359"/>
        <dbReference type="ChEBI" id="CHEBI:456215"/>
        <dbReference type="EC" id="6.3.5.4"/>
    </reaction>
</comment>
<dbReference type="EC" id="6.3.5.4" evidence="2"/>
<evidence type="ECO:0000256" key="1">
    <source>
        <dbReference type="ARBA" id="ARBA00005187"/>
    </source>
</evidence>
<dbReference type="SUPFAM" id="SSF52402">
    <property type="entry name" value="Adenine nucleotide alpha hydrolases-like"/>
    <property type="match status" value="1"/>
</dbReference>
<comment type="pathway">
    <text evidence="1">Amino-acid biosynthesis; L-asparagine biosynthesis; L-asparagine from L-aspartate (L-Gln route): step 1/1.</text>
</comment>
<dbReference type="InterPro" id="IPR051786">
    <property type="entry name" value="ASN_synthetase/amidase"/>
</dbReference>
<evidence type="ECO:0000313" key="6">
    <source>
        <dbReference type="EMBL" id="MDQ0257044.1"/>
    </source>
</evidence>
<proteinExistence type="predicted"/>
<evidence type="ECO:0000256" key="4">
    <source>
        <dbReference type="ARBA" id="ARBA00048741"/>
    </source>
</evidence>
<feature type="domain" description="Asparagine synthetase" evidence="5">
    <location>
        <begin position="197"/>
        <end position="470"/>
    </location>
</feature>
<dbReference type="InterPro" id="IPR001962">
    <property type="entry name" value="Asn_synthase"/>
</dbReference>
<dbReference type="Proteomes" id="UP001230005">
    <property type="component" value="Unassembled WGS sequence"/>
</dbReference>
<dbReference type="Pfam" id="PF00733">
    <property type="entry name" value="Asn_synthase"/>
    <property type="match status" value="1"/>
</dbReference>
<dbReference type="PANTHER" id="PTHR43284">
    <property type="entry name" value="ASPARAGINE SYNTHETASE (GLUTAMINE-HYDROLYZING)"/>
    <property type="match status" value="1"/>
</dbReference>
<dbReference type="EMBL" id="JAUSUG010000022">
    <property type="protein sequence ID" value="MDQ0257044.1"/>
    <property type="molecule type" value="Genomic_DNA"/>
</dbReference>
<organism evidence="6 7">
    <name type="scientific">Evansella vedderi</name>
    <dbReference type="NCBI Taxonomy" id="38282"/>
    <lineage>
        <taxon>Bacteria</taxon>
        <taxon>Bacillati</taxon>
        <taxon>Bacillota</taxon>
        <taxon>Bacilli</taxon>
        <taxon>Bacillales</taxon>
        <taxon>Bacillaceae</taxon>
        <taxon>Evansella</taxon>
    </lineage>
</organism>
<dbReference type="GO" id="GO:0004066">
    <property type="term" value="F:asparagine synthase (glutamine-hydrolyzing) activity"/>
    <property type="evidence" value="ECO:0007669"/>
    <property type="project" value="UniProtKB-EC"/>
</dbReference>
<name>A0ABU0A0N0_9BACI</name>
<sequence>MDNVKILISNPDFEMVMTDHLVWIVSALNAKEIKNYITGFRGHRRDLENALIHFADDACVIKVEKVNGQPQIIQGFRSITSQYELYYLIDSFGDFVLTDSFRNAISQLNIKDRIESKVSFYDHLIFPFLFSHHTYVERIKRLGKGEVMKYNVKNKRYTTHIVQKLNLTNSNLNVKEAMIKLDQELLSVTNNLINGKNSIANLLSGGIDSTLIQTFLPSYLPSVTIGMDSTELVSEIENAKEASSLLHTNHHEFVLKEEEYFNSLESTIDALGFPPINPHHVLFDAIFKEAPYTTYISGNKAGSLFGENLIKDAYLINKKRTSYHLLKELQMDTENPSGYAVRRFLNSPNLDMVMDVLGENIVQERMVNRLSYVRDRIIVDQNEENKLFAHCELGSMINYFCGDAMSIWRQLAYLNRKTIYSPFVSQRIASISVAIPASKRYFSEEKWEAKYILKELLKRKLPLYNRNKKKGLEEISKAKFCQTVPLHVVNQKYNFPEILETTHRKLVLNPTLETNNIVTALITYAIWQKRILKNPNITIIPGTKVL</sequence>
<keyword evidence="7" id="KW-1185">Reference proteome</keyword>
<reference evidence="6 7" key="1">
    <citation type="submission" date="2023-07" db="EMBL/GenBank/DDBJ databases">
        <title>Genomic Encyclopedia of Type Strains, Phase IV (KMG-IV): sequencing the most valuable type-strain genomes for metagenomic binning, comparative biology and taxonomic classification.</title>
        <authorList>
            <person name="Goeker M."/>
        </authorList>
    </citation>
    <scope>NUCLEOTIDE SEQUENCE [LARGE SCALE GENOMIC DNA]</scope>
    <source>
        <strain evidence="6 7">DSM 9768</strain>
    </source>
</reference>
<dbReference type="Gene3D" id="3.40.50.620">
    <property type="entry name" value="HUPs"/>
    <property type="match status" value="1"/>
</dbReference>
<dbReference type="RefSeq" id="WP_307330142.1">
    <property type="nucleotide sequence ID" value="NZ_JAUSUG010000022.1"/>
</dbReference>
<gene>
    <name evidence="6" type="ORF">J2S74_004489</name>
</gene>